<feature type="transmembrane region" description="Helical" evidence="1">
    <location>
        <begin position="115"/>
        <end position="133"/>
    </location>
</feature>
<organism evidence="3 4">
    <name type="scientific">Photobacterium ganghwense</name>
    <dbReference type="NCBI Taxonomy" id="320778"/>
    <lineage>
        <taxon>Bacteria</taxon>
        <taxon>Pseudomonadati</taxon>
        <taxon>Pseudomonadota</taxon>
        <taxon>Gammaproteobacteria</taxon>
        <taxon>Vibrionales</taxon>
        <taxon>Vibrionaceae</taxon>
        <taxon>Photobacterium</taxon>
    </lineage>
</organism>
<evidence type="ECO:0000313" key="3">
    <source>
        <dbReference type="EMBL" id="KLV11337.1"/>
    </source>
</evidence>
<keyword evidence="1" id="KW-0472">Membrane</keyword>
<comment type="caution">
    <text evidence="3">The sequence shown here is derived from an EMBL/GenBank/DDBJ whole genome shotgun (WGS) entry which is preliminary data.</text>
</comment>
<feature type="transmembrane region" description="Helical" evidence="1">
    <location>
        <begin position="50"/>
        <end position="71"/>
    </location>
</feature>
<proteinExistence type="predicted"/>
<dbReference type="RefSeq" id="WP_047883296.1">
    <property type="nucleotide sequence ID" value="NZ_CP071325.1"/>
</dbReference>
<protein>
    <recommendedName>
        <fullName evidence="2">Prepilin type IV endopeptidase peptidase domain-containing protein</fullName>
    </recommendedName>
</protein>
<dbReference type="AlphaFoldDB" id="A0A0J1KAJ1"/>
<name>A0A0J1KAJ1_9GAMM</name>
<reference evidence="3 4" key="1">
    <citation type="submission" date="2015-05" db="EMBL/GenBank/DDBJ databases">
        <title>Photobacterium galathea sp. nov.</title>
        <authorList>
            <person name="Machado H."/>
            <person name="Gram L."/>
        </authorList>
    </citation>
    <scope>NUCLEOTIDE SEQUENCE [LARGE SCALE GENOMIC DNA]</scope>
    <source>
        <strain evidence="3 4">DSM 22954</strain>
    </source>
</reference>
<dbReference type="EMBL" id="LDOU01000002">
    <property type="protein sequence ID" value="KLV11337.1"/>
    <property type="molecule type" value="Genomic_DNA"/>
</dbReference>
<evidence type="ECO:0000256" key="1">
    <source>
        <dbReference type="SAM" id="Phobius"/>
    </source>
</evidence>
<dbReference type="STRING" id="320778.ABT57_00835"/>
<evidence type="ECO:0000259" key="2">
    <source>
        <dbReference type="Pfam" id="PF01478"/>
    </source>
</evidence>
<keyword evidence="1" id="KW-0812">Transmembrane</keyword>
<keyword evidence="4" id="KW-1185">Reference proteome</keyword>
<gene>
    <name evidence="3" type="ORF">ABT57_00835</name>
</gene>
<feature type="transmembrane region" description="Helical" evidence="1">
    <location>
        <begin position="78"/>
        <end position="109"/>
    </location>
</feature>
<dbReference type="GO" id="GO:0004190">
    <property type="term" value="F:aspartic-type endopeptidase activity"/>
    <property type="evidence" value="ECO:0007669"/>
    <property type="project" value="InterPro"/>
</dbReference>
<feature type="domain" description="Prepilin type IV endopeptidase peptidase" evidence="2">
    <location>
        <begin position="3"/>
        <end position="106"/>
    </location>
</feature>
<keyword evidence="1" id="KW-1133">Transmembrane helix</keyword>
<evidence type="ECO:0000313" key="4">
    <source>
        <dbReference type="Proteomes" id="UP000035909"/>
    </source>
</evidence>
<sequence>MVFIFTFILLLCSLLDIQQRIVSNKLSFLLVLNSISMVVQNKGLIVGSEWSFWSLVFVIILTLPGFIFGVFGGADVKILLSVAIISPLALMLNILLVSFGCFALYWLLFIRDRQQHGPFIPCLLVGVGLSVWLY</sequence>
<dbReference type="Pfam" id="PF01478">
    <property type="entry name" value="Peptidase_A24"/>
    <property type="match status" value="1"/>
</dbReference>
<dbReference type="GO" id="GO:0016020">
    <property type="term" value="C:membrane"/>
    <property type="evidence" value="ECO:0007669"/>
    <property type="project" value="InterPro"/>
</dbReference>
<dbReference type="OrthoDB" id="5817096at2"/>
<dbReference type="Gene3D" id="1.20.120.1220">
    <property type="match status" value="1"/>
</dbReference>
<dbReference type="Proteomes" id="UP000035909">
    <property type="component" value="Unassembled WGS sequence"/>
</dbReference>
<dbReference type="PATRIC" id="fig|320778.3.peg.172"/>
<accession>A0A0J1KAJ1</accession>
<dbReference type="InterPro" id="IPR000045">
    <property type="entry name" value="Prepilin_IV_endopep_pep"/>
</dbReference>